<dbReference type="GO" id="GO:0016020">
    <property type="term" value="C:membrane"/>
    <property type="evidence" value="ECO:0007669"/>
    <property type="project" value="UniProtKB-SubCell"/>
</dbReference>
<feature type="transmembrane region" description="Helical" evidence="8">
    <location>
        <begin position="98"/>
        <end position="121"/>
    </location>
</feature>
<feature type="transmembrane region" description="Helical" evidence="8">
    <location>
        <begin position="507"/>
        <end position="526"/>
    </location>
</feature>
<evidence type="ECO:0000256" key="6">
    <source>
        <dbReference type="ARBA" id="ARBA00023136"/>
    </source>
</evidence>
<protein>
    <submittedName>
        <fullName evidence="9">Glycosyltransferase like family 2-domain-containing protein</fullName>
    </submittedName>
</protein>
<dbReference type="AlphaFoldDB" id="A0A8K0VUK2"/>
<sequence length="550" mass="62271">MAAHTNSITYPKLVTIILSTAFTYHNVMATSVSIDWPVATGVTFTFGMVLWTLFLMYDAHHKPNPPSFLITLSLLLHTAPAVSLLGAAIAAQKFNDTALVWFIALTILRYWRTLVNIVFWFKYRIAVATNDFRITSNDCTVIVPTVGPQGNYSYAEMVAAILVNRPARLVFSTNTDNAADDVEKALPAILADIATGSSTYQVQHDLKPMNVTTDIVVVNAGMSNKRQQVVHAFESVGTEILVMVDDTAIWHPSFLAATLPAFGSEKVGFVGTRKWVKRLPHPRDLTLPLMTGLWKQYVAGFWNTIGGLYLIRHNFEVRATNAADGGVFCVSGRSSLIRTSIVKDALFMEGFLNEYVLRLGDHFPGWGPVTADDDNFITRWTISHGWDVKIQSSKEATMTTTLGTYPLKFPDQCKRWSRTTFRQNPIAIFIDRTVWIKWPLTLWTTYFPWLYNAALFWDSLAVYTLTQTELYAQSTNRIVMLCALVGFIWLSKLVKTIPWFWAYPVDFMLYFVIPAYPLFAYWHSLLKIYTACTFWDLAWSGRKLPKAHKV</sequence>
<evidence type="ECO:0000256" key="2">
    <source>
        <dbReference type="ARBA" id="ARBA00022676"/>
    </source>
</evidence>
<keyword evidence="4 8" id="KW-0812">Transmembrane</keyword>
<evidence type="ECO:0000256" key="1">
    <source>
        <dbReference type="ARBA" id="ARBA00004370"/>
    </source>
</evidence>
<dbReference type="PANTHER" id="PTHR47844">
    <property type="entry name" value="SYNTHASE CPS1, PUTATIVE (AFU_ORTHOLOGUE AFUA_7G02500)-RELATED"/>
    <property type="match status" value="1"/>
</dbReference>
<keyword evidence="3" id="KW-0808">Transferase</keyword>
<dbReference type="GO" id="GO:0016757">
    <property type="term" value="F:glycosyltransferase activity"/>
    <property type="evidence" value="ECO:0007669"/>
    <property type="project" value="UniProtKB-KW"/>
</dbReference>
<keyword evidence="6 8" id="KW-0472">Membrane</keyword>
<feature type="transmembrane region" description="Helical" evidence="8">
    <location>
        <begin position="478"/>
        <end position="501"/>
    </location>
</feature>
<gene>
    <name evidence="9" type="ORF">FB567DRAFT_607739</name>
</gene>
<dbReference type="PANTHER" id="PTHR47844:SF1">
    <property type="entry name" value="EXOSTOSIN-LIKE 2"/>
    <property type="match status" value="1"/>
</dbReference>
<comment type="caution">
    <text evidence="9">The sequence shown here is derived from an EMBL/GenBank/DDBJ whole genome shotgun (WGS) entry which is preliminary data.</text>
</comment>
<proteinExistence type="predicted"/>
<evidence type="ECO:0000256" key="4">
    <source>
        <dbReference type="ARBA" id="ARBA00022692"/>
    </source>
</evidence>
<dbReference type="OrthoDB" id="2849215at2759"/>
<dbReference type="Gene3D" id="3.90.550.10">
    <property type="entry name" value="Spore Coat Polysaccharide Biosynthesis Protein SpsA, Chain A"/>
    <property type="match status" value="1"/>
</dbReference>
<dbReference type="SUPFAM" id="SSF53448">
    <property type="entry name" value="Nucleotide-diphospho-sugar transferases"/>
    <property type="match status" value="1"/>
</dbReference>
<evidence type="ECO:0000313" key="9">
    <source>
        <dbReference type="EMBL" id="KAH7078468.1"/>
    </source>
</evidence>
<evidence type="ECO:0000256" key="8">
    <source>
        <dbReference type="SAM" id="Phobius"/>
    </source>
</evidence>
<evidence type="ECO:0000256" key="3">
    <source>
        <dbReference type="ARBA" id="ARBA00022679"/>
    </source>
</evidence>
<dbReference type="EMBL" id="JAGMVJ010000017">
    <property type="protein sequence ID" value="KAH7078468.1"/>
    <property type="molecule type" value="Genomic_DNA"/>
</dbReference>
<dbReference type="Proteomes" id="UP000813461">
    <property type="component" value="Unassembled WGS sequence"/>
</dbReference>
<keyword evidence="7" id="KW-0325">Glycoprotein</keyword>
<feature type="transmembrane region" description="Helical" evidence="8">
    <location>
        <begin position="69"/>
        <end position="92"/>
    </location>
</feature>
<dbReference type="InterPro" id="IPR029044">
    <property type="entry name" value="Nucleotide-diphossugar_trans"/>
</dbReference>
<name>A0A8K0VUK2_9PLEO</name>
<dbReference type="InterPro" id="IPR052427">
    <property type="entry name" value="Glycosyltrans_GT2/GT47"/>
</dbReference>
<comment type="subcellular location">
    <subcellularLocation>
        <location evidence="1">Membrane</location>
    </subcellularLocation>
</comment>
<feature type="transmembrane region" description="Helical" evidence="8">
    <location>
        <begin position="39"/>
        <end position="57"/>
    </location>
</feature>
<keyword evidence="5 8" id="KW-1133">Transmembrane helix</keyword>
<dbReference type="Pfam" id="PF13641">
    <property type="entry name" value="Glyco_tranf_2_3"/>
    <property type="match status" value="1"/>
</dbReference>
<evidence type="ECO:0000256" key="7">
    <source>
        <dbReference type="ARBA" id="ARBA00023180"/>
    </source>
</evidence>
<evidence type="ECO:0000313" key="10">
    <source>
        <dbReference type="Proteomes" id="UP000813461"/>
    </source>
</evidence>
<accession>A0A8K0VUK2</accession>
<keyword evidence="2" id="KW-0328">Glycosyltransferase</keyword>
<organism evidence="9 10">
    <name type="scientific">Paraphoma chrysanthemicola</name>
    <dbReference type="NCBI Taxonomy" id="798071"/>
    <lineage>
        <taxon>Eukaryota</taxon>
        <taxon>Fungi</taxon>
        <taxon>Dikarya</taxon>
        <taxon>Ascomycota</taxon>
        <taxon>Pezizomycotina</taxon>
        <taxon>Dothideomycetes</taxon>
        <taxon>Pleosporomycetidae</taxon>
        <taxon>Pleosporales</taxon>
        <taxon>Pleosporineae</taxon>
        <taxon>Phaeosphaeriaceae</taxon>
        <taxon>Paraphoma</taxon>
    </lineage>
</organism>
<evidence type="ECO:0000256" key="5">
    <source>
        <dbReference type="ARBA" id="ARBA00022989"/>
    </source>
</evidence>
<reference evidence="9" key="1">
    <citation type="journal article" date="2021" name="Nat. Commun.">
        <title>Genetic determinants of endophytism in the Arabidopsis root mycobiome.</title>
        <authorList>
            <person name="Mesny F."/>
            <person name="Miyauchi S."/>
            <person name="Thiergart T."/>
            <person name="Pickel B."/>
            <person name="Atanasova L."/>
            <person name="Karlsson M."/>
            <person name="Huettel B."/>
            <person name="Barry K.W."/>
            <person name="Haridas S."/>
            <person name="Chen C."/>
            <person name="Bauer D."/>
            <person name="Andreopoulos W."/>
            <person name="Pangilinan J."/>
            <person name="LaButti K."/>
            <person name="Riley R."/>
            <person name="Lipzen A."/>
            <person name="Clum A."/>
            <person name="Drula E."/>
            <person name="Henrissat B."/>
            <person name="Kohler A."/>
            <person name="Grigoriev I.V."/>
            <person name="Martin F.M."/>
            <person name="Hacquard S."/>
        </authorList>
    </citation>
    <scope>NUCLEOTIDE SEQUENCE</scope>
    <source>
        <strain evidence="9">MPI-SDFR-AT-0120</strain>
    </source>
</reference>
<keyword evidence="10" id="KW-1185">Reference proteome</keyword>